<evidence type="ECO:0000313" key="2">
    <source>
        <dbReference type="Proteomes" id="UP001236500"/>
    </source>
</evidence>
<evidence type="ECO:0008006" key="3">
    <source>
        <dbReference type="Google" id="ProtNLM"/>
    </source>
</evidence>
<proteinExistence type="predicted"/>
<evidence type="ECO:0000313" key="1">
    <source>
        <dbReference type="EMBL" id="WGL15904.1"/>
    </source>
</evidence>
<organism evidence="1 2">
    <name type="scientific">Microbulbifer bruguierae</name>
    <dbReference type="NCBI Taxonomy" id="3029061"/>
    <lineage>
        <taxon>Bacteria</taxon>
        <taxon>Pseudomonadati</taxon>
        <taxon>Pseudomonadota</taxon>
        <taxon>Gammaproteobacteria</taxon>
        <taxon>Cellvibrionales</taxon>
        <taxon>Microbulbiferaceae</taxon>
        <taxon>Microbulbifer</taxon>
    </lineage>
</organism>
<reference evidence="1 2" key="1">
    <citation type="submission" date="2023-02" db="EMBL/GenBank/DDBJ databases">
        <title>Description and genomic characterization of Microbulbifer bruguierae sp. nov., isolated from the sediment of mangrove plant Bruguiera sexangula.</title>
        <authorList>
            <person name="Long M."/>
        </authorList>
    </citation>
    <scope>NUCLEOTIDE SEQUENCE [LARGE SCALE GENOMIC DNA]</scope>
    <source>
        <strain evidence="1 2">H12</strain>
    </source>
</reference>
<gene>
    <name evidence="1" type="ORF">PVT68_14135</name>
</gene>
<keyword evidence="2" id="KW-1185">Reference proteome</keyword>
<accession>A0ABY8NBV1</accession>
<protein>
    <recommendedName>
        <fullName evidence="3">Transposase</fullName>
    </recommendedName>
</protein>
<dbReference type="RefSeq" id="WP_280319096.1">
    <property type="nucleotide sequence ID" value="NZ_CP118605.1"/>
</dbReference>
<dbReference type="Proteomes" id="UP001236500">
    <property type="component" value="Chromosome"/>
</dbReference>
<name>A0ABY8NBV1_9GAMM</name>
<sequence length="44" mass="4799">MFGQAQVKLAGKLWLLAGAYDRIHNVTLHTHDGATQVDHITSPS</sequence>
<dbReference type="EMBL" id="CP118605">
    <property type="protein sequence ID" value="WGL15904.1"/>
    <property type="molecule type" value="Genomic_DNA"/>
</dbReference>